<evidence type="ECO:0000313" key="4">
    <source>
        <dbReference type="Proteomes" id="UP000292298"/>
    </source>
</evidence>
<protein>
    <submittedName>
        <fullName evidence="3">Asp-tRNA(Asn)/Glu-tRNA(Gln) amidotransferase A subunit family amidase</fullName>
    </submittedName>
</protein>
<dbReference type="InterPro" id="IPR023631">
    <property type="entry name" value="Amidase_dom"/>
</dbReference>
<dbReference type="GO" id="GO:0016740">
    <property type="term" value="F:transferase activity"/>
    <property type="evidence" value="ECO:0007669"/>
    <property type="project" value="UniProtKB-KW"/>
</dbReference>
<name>A0A4Q8D0J7_9GAMM</name>
<keyword evidence="3" id="KW-0808">Transferase</keyword>
<dbReference type="AlphaFoldDB" id="A0A4Q8D0J7"/>
<dbReference type="Gene3D" id="3.90.1300.10">
    <property type="entry name" value="Amidase signature (AS) domain"/>
    <property type="match status" value="1"/>
</dbReference>
<reference evidence="3 4" key="1">
    <citation type="submission" date="2019-02" db="EMBL/GenBank/DDBJ databases">
        <title>Genomic Encyclopedia of Type Strains, Phase IV (KMG-IV): sequencing the most valuable type-strain genomes for metagenomic binning, comparative biology and taxonomic classification.</title>
        <authorList>
            <person name="Goeker M."/>
        </authorList>
    </citation>
    <scope>NUCLEOTIDE SEQUENCE [LARGE SCALE GENOMIC DNA]</scope>
    <source>
        <strain evidence="3 4">DSM 21056</strain>
    </source>
</reference>
<dbReference type="Pfam" id="PF01425">
    <property type="entry name" value="Amidase"/>
    <property type="match status" value="1"/>
</dbReference>
<dbReference type="PANTHER" id="PTHR11895">
    <property type="entry name" value="TRANSAMIDASE"/>
    <property type="match status" value="1"/>
</dbReference>
<proteinExistence type="predicted"/>
<feature type="domain" description="Amidase" evidence="2">
    <location>
        <begin position="32"/>
        <end position="432"/>
    </location>
</feature>
<dbReference type="OrthoDB" id="8872210at2"/>
<dbReference type="RefSeq" id="WP_130503076.1">
    <property type="nucleotide sequence ID" value="NZ_SHLI01000001.1"/>
</dbReference>
<dbReference type="InterPro" id="IPR000120">
    <property type="entry name" value="Amidase"/>
</dbReference>
<evidence type="ECO:0000259" key="2">
    <source>
        <dbReference type="Pfam" id="PF01425"/>
    </source>
</evidence>
<organism evidence="3 4">
    <name type="scientific">Spiribacter vilamensis</name>
    <dbReference type="NCBI Taxonomy" id="531306"/>
    <lineage>
        <taxon>Bacteria</taxon>
        <taxon>Pseudomonadati</taxon>
        <taxon>Pseudomonadota</taxon>
        <taxon>Gammaproteobacteria</taxon>
        <taxon>Chromatiales</taxon>
        <taxon>Ectothiorhodospiraceae</taxon>
        <taxon>Spiribacter</taxon>
    </lineage>
</organism>
<gene>
    <name evidence="3" type="ORF">EV698_1054</name>
</gene>
<dbReference type="PANTHER" id="PTHR11895:SF151">
    <property type="entry name" value="GLUTAMYL-TRNA(GLN) AMIDOTRANSFERASE SUBUNIT A"/>
    <property type="match status" value="1"/>
</dbReference>
<accession>A0A4Q8D0J7</accession>
<dbReference type="SUPFAM" id="SSF75304">
    <property type="entry name" value="Amidase signature (AS) enzymes"/>
    <property type="match status" value="1"/>
</dbReference>
<feature type="region of interest" description="Disordered" evidence="1">
    <location>
        <begin position="138"/>
        <end position="160"/>
    </location>
</feature>
<dbReference type="Proteomes" id="UP000292298">
    <property type="component" value="Unassembled WGS sequence"/>
</dbReference>
<keyword evidence="4" id="KW-1185">Reference proteome</keyword>
<dbReference type="InterPro" id="IPR036928">
    <property type="entry name" value="AS_sf"/>
</dbReference>
<dbReference type="EMBL" id="SHLI01000001">
    <property type="protein sequence ID" value="RZU98792.1"/>
    <property type="molecule type" value="Genomic_DNA"/>
</dbReference>
<evidence type="ECO:0000256" key="1">
    <source>
        <dbReference type="SAM" id="MobiDB-lite"/>
    </source>
</evidence>
<comment type="caution">
    <text evidence="3">The sequence shown here is derived from an EMBL/GenBank/DDBJ whole genome shotgun (WGS) entry which is preliminary data.</text>
</comment>
<sequence length="450" mass="47826">MAKRIAMGEPADLSASEALELMSEGALSAQALTEACLDRIEAVDPQIHAWAQTDRRRAVFEARARDRRRADGLPLSAMHGIPVGLKDIIDVQGFATGNGIPRDADNRPTEDASIVRRLRDAGAVIVGKTVTTELAYFHPGATRNPHDPERTPGGSSSGSAAAVAAGMVPFAVGTQTNGSVIRPASFCGVVGYKPSYGTVPRTGILRAAPSLDQVGFFARRVEDVALAGELMGPDDRDPDYRLNPGPLLTTTLSEPPLAPDLAMVETPFWDRTDADTRDGFAELLEVLGVHGTAAELPEVFGRGAGWLATVMAAEMARNLGHYADADPVSAAFQALVEQGRSIHAVDYLAARDMQAIMRDSLEPLFERFDAILTPAAPGEAPRDLNSTGDPIFSTLWTFCGLPAVTLPLLAGENGLPIGVQLIGPYGQDAKLLRTARWLTRLCASKVEESG</sequence>
<evidence type="ECO:0000313" key="3">
    <source>
        <dbReference type="EMBL" id="RZU98792.1"/>
    </source>
</evidence>